<evidence type="ECO:0000313" key="2">
    <source>
        <dbReference type="Proteomes" id="UP000297245"/>
    </source>
</evidence>
<proteinExistence type="predicted"/>
<evidence type="ECO:0000313" key="1">
    <source>
        <dbReference type="EMBL" id="THU88293.1"/>
    </source>
</evidence>
<sequence>MSGIEMSELTSVQKCQKTVLSVWRVAAVLVGEETRNDGSGSRRLDFCFQEELKDVGFGPDFTEKADSRGYQYFEVDETGVKHVVECFRLDTTPDPDVYAVGSTLFSTTDGTLSACRVGPVTERIDCMPIKILVKYLAPDEVWMLIGTLGSDKPFAKFLTKDVYYDKEWEEFCVQASLVRLEFGEQVERRHRFRIVVSPSDRPGFLDAVQFECQPPGVEWKRDWECAYDEFKNLDNSHFLFDRD</sequence>
<protein>
    <submittedName>
        <fullName evidence="1">Uncharacterized protein</fullName>
    </submittedName>
</protein>
<dbReference type="AlphaFoldDB" id="A0A4S8LHN3"/>
<reference evidence="1 2" key="1">
    <citation type="journal article" date="2019" name="Nat. Ecol. Evol.">
        <title>Megaphylogeny resolves global patterns of mushroom evolution.</title>
        <authorList>
            <person name="Varga T."/>
            <person name="Krizsan K."/>
            <person name="Foldi C."/>
            <person name="Dima B."/>
            <person name="Sanchez-Garcia M."/>
            <person name="Sanchez-Ramirez S."/>
            <person name="Szollosi G.J."/>
            <person name="Szarkandi J.G."/>
            <person name="Papp V."/>
            <person name="Albert L."/>
            <person name="Andreopoulos W."/>
            <person name="Angelini C."/>
            <person name="Antonin V."/>
            <person name="Barry K.W."/>
            <person name="Bougher N.L."/>
            <person name="Buchanan P."/>
            <person name="Buyck B."/>
            <person name="Bense V."/>
            <person name="Catcheside P."/>
            <person name="Chovatia M."/>
            <person name="Cooper J."/>
            <person name="Damon W."/>
            <person name="Desjardin D."/>
            <person name="Finy P."/>
            <person name="Geml J."/>
            <person name="Haridas S."/>
            <person name="Hughes K."/>
            <person name="Justo A."/>
            <person name="Karasinski D."/>
            <person name="Kautmanova I."/>
            <person name="Kiss B."/>
            <person name="Kocsube S."/>
            <person name="Kotiranta H."/>
            <person name="LaButti K.M."/>
            <person name="Lechner B.E."/>
            <person name="Liimatainen K."/>
            <person name="Lipzen A."/>
            <person name="Lukacs Z."/>
            <person name="Mihaltcheva S."/>
            <person name="Morgado L.N."/>
            <person name="Niskanen T."/>
            <person name="Noordeloos M.E."/>
            <person name="Ohm R.A."/>
            <person name="Ortiz-Santana B."/>
            <person name="Ovrebo C."/>
            <person name="Racz N."/>
            <person name="Riley R."/>
            <person name="Savchenko A."/>
            <person name="Shiryaev A."/>
            <person name="Soop K."/>
            <person name="Spirin V."/>
            <person name="Szebenyi C."/>
            <person name="Tomsovsky M."/>
            <person name="Tulloss R.E."/>
            <person name="Uehling J."/>
            <person name="Grigoriev I.V."/>
            <person name="Vagvolgyi C."/>
            <person name="Papp T."/>
            <person name="Martin F.M."/>
            <person name="Miettinen O."/>
            <person name="Hibbett D.S."/>
            <person name="Nagy L.G."/>
        </authorList>
    </citation>
    <scope>NUCLEOTIDE SEQUENCE [LARGE SCALE GENOMIC DNA]</scope>
    <source>
        <strain evidence="1 2">CBS 962.96</strain>
    </source>
</reference>
<organism evidence="1 2">
    <name type="scientific">Dendrothele bispora (strain CBS 962.96)</name>
    <dbReference type="NCBI Taxonomy" id="1314807"/>
    <lineage>
        <taxon>Eukaryota</taxon>
        <taxon>Fungi</taxon>
        <taxon>Dikarya</taxon>
        <taxon>Basidiomycota</taxon>
        <taxon>Agaricomycotina</taxon>
        <taxon>Agaricomycetes</taxon>
        <taxon>Agaricomycetidae</taxon>
        <taxon>Agaricales</taxon>
        <taxon>Agaricales incertae sedis</taxon>
        <taxon>Dendrothele</taxon>
    </lineage>
</organism>
<dbReference type="EMBL" id="ML179414">
    <property type="protein sequence ID" value="THU88293.1"/>
    <property type="molecule type" value="Genomic_DNA"/>
</dbReference>
<gene>
    <name evidence="1" type="ORF">K435DRAFT_866431</name>
</gene>
<keyword evidence="2" id="KW-1185">Reference proteome</keyword>
<name>A0A4S8LHN3_DENBC</name>
<accession>A0A4S8LHN3</accession>
<dbReference type="Proteomes" id="UP000297245">
    <property type="component" value="Unassembled WGS sequence"/>
</dbReference>